<reference evidence="2" key="1">
    <citation type="submission" date="2021-10" db="EMBL/GenBank/DDBJ databases">
        <title>Streptomonospora sp. nov., isolated from mangrove soil.</title>
        <authorList>
            <person name="Chen X."/>
            <person name="Ge X."/>
            <person name="Liu W."/>
        </authorList>
    </citation>
    <scope>NUCLEOTIDE SEQUENCE</scope>
    <source>
        <strain evidence="2">S1-112</strain>
    </source>
</reference>
<feature type="transmembrane region" description="Helical" evidence="1">
    <location>
        <begin position="69"/>
        <end position="91"/>
    </location>
</feature>
<dbReference type="Proteomes" id="UP001140076">
    <property type="component" value="Unassembled WGS sequence"/>
</dbReference>
<dbReference type="RefSeq" id="WP_270074086.1">
    <property type="nucleotide sequence ID" value="NZ_JAJAQC010000042.1"/>
</dbReference>
<gene>
    <name evidence="2" type="ORF">LG943_21315</name>
</gene>
<feature type="transmembrane region" description="Helical" evidence="1">
    <location>
        <begin position="122"/>
        <end position="145"/>
    </location>
</feature>
<keyword evidence="1" id="KW-0812">Transmembrane</keyword>
<comment type="caution">
    <text evidence="2">The sequence shown here is derived from an EMBL/GenBank/DDBJ whole genome shotgun (WGS) entry which is preliminary data.</text>
</comment>
<evidence type="ECO:0000256" key="1">
    <source>
        <dbReference type="SAM" id="Phobius"/>
    </source>
</evidence>
<keyword evidence="3" id="KW-1185">Reference proteome</keyword>
<sequence length="155" mass="15959">MTARPRPQGPRRRLGLHPLAVLGLAALAVPRAVAHDLDLAGPAVNAVLVFAPIVVWIAAAVWARVPNPLLTLVAVGACYGILLGAVHLLLWTQGFGGDPPRLGGNLEGALPPAAEAALLRGFAFVSSVVTGTAVGALSGAVAWPLTRLTARRRPR</sequence>
<accession>A0A9X3SFG4</accession>
<keyword evidence="1" id="KW-1133">Transmembrane helix</keyword>
<dbReference type="EMBL" id="JAJAQC010000042">
    <property type="protein sequence ID" value="MDA0566833.1"/>
    <property type="molecule type" value="Genomic_DNA"/>
</dbReference>
<name>A0A9X3SFG4_9ACTN</name>
<evidence type="ECO:0000313" key="2">
    <source>
        <dbReference type="EMBL" id="MDA0566833.1"/>
    </source>
</evidence>
<keyword evidence="1" id="KW-0472">Membrane</keyword>
<organism evidence="2 3">
    <name type="scientific">Streptomonospora mangrovi</name>
    <dbReference type="NCBI Taxonomy" id="2883123"/>
    <lineage>
        <taxon>Bacteria</taxon>
        <taxon>Bacillati</taxon>
        <taxon>Actinomycetota</taxon>
        <taxon>Actinomycetes</taxon>
        <taxon>Streptosporangiales</taxon>
        <taxon>Nocardiopsidaceae</taxon>
        <taxon>Streptomonospora</taxon>
    </lineage>
</organism>
<protein>
    <submittedName>
        <fullName evidence="2">Uncharacterized protein</fullName>
    </submittedName>
</protein>
<evidence type="ECO:0000313" key="3">
    <source>
        <dbReference type="Proteomes" id="UP001140076"/>
    </source>
</evidence>
<proteinExistence type="predicted"/>
<feature type="transmembrane region" description="Helical" evidence="1">
    <location>
        <begin position="44"/>
        <end position="62"/>
    </location>
</feature>
<dbReference type="AlphaFoldDB" id="A0A9X3SFG4"/>